<dbReference type="Pfam" id="PF00067">
    <property type="entry name" value="p450"/>
    <property type="match status" value="1"/>
</dbReference>
<dbReference type="InterPro" id="IPR017850">
    <property type="entry name" value="Alkaline_phosphatase_core_sf"/>
</dbReference>
<evidence type="ECO:0000259" key="10">
    <source>
        <dbReference type="Pfam" id="PF00884"/>
    </source>
</evidence>
<dbReference type="Gene3D" id="1.10.630.10">
    <property type="entry name" value="Cytochrome P450"/>
    <property type="match status" value="1"/>
</dbReference>
<dbReference type="Gene3D" id="3.40.720.10">
    <property type="entry name" value="Alkaline Phosphatase, subunit A"/>
    <property type="match status" value="1"/>
</dbReference>
<feature type="domain" description="Sulfatase N-terminal" evidence="10">
    <location>
        <begin position="34"/>
        <end position="340"/>
    </location>
</feature>
<dbReference type="PRINTS" id="PR00463">
    <property type="entry name" value="EP450I"/>
</dbReference>
<dbReference type="PROSITE" id="PS00523">
    <property type="entry name" value="SULFATASE_1"/>
    <property type="match status" value="1"/>
</dbReference>
<dbReference type="STRING" id="50429.A0A2B4S2F4"/>
<comment type="similarity">
    <text evidence="2">Belongs to the sulfatase family.</text>
</comment>
<dbReference type="SUPFAM" id="SSF53649">
    <property type="entry name" value="Alkaline phosphatase-like"/>
    <property type="match status" value="1"/>
</dbReference>
<name>A0A2B4S2F4_STYPI</name>
<dbReference type="PRINTS" id="PR00385">
    <property type="entry name" value="P450"/>
</dbReference>
<evidence type="ECO:0000256" key="3">
    <source>
        <dbReference type="ARBA" id="ARBA00010617"/>
    </source>
</evidence>
<keyword evidence="8" id="KW-0349">Heme</keyword>
<dbReference type="PROSITE" id="PS00086">
    <property type="entry name" value="CYTOCHROME_P450"/>
    <property type="match status" value="1"/>
</dbReference>
<dbReference type="CDD" id="cd16029">
    <property type="entry name" value="4-S"/>
    <property type="match status" value="1"/>
</dbReference>
<keyword evidence="12" id="KW-1185">Reference proteome</keyword>
<dbReference type="InterPro" id="IPR024607">
    <property type="entry name" value="Sulfatase_CS"/>
</dbReference>
<dbReference type="InterPro" id="IPR047115">
    <property type="entry name" value="ARSB"/>
</dbReference>
<dbReference type="GO" id="GO:0004497">
    <property type="term" value="F:monooxygenase activity"/>
    <property type="evidence" value="ECO:0007669"/>
    <property type="project" value="InterPro"/>
</dbReference>
<protein>
    <submittedName>
        <fullName evidence="11">Arylsulfatase B</fullName>
    </submittedName>
</protein>
<dbReference type="OrthoDB" id="103349at2759"/>
<feature type="signal peptide" evidence="9">
    <location>
        <begin position="1"/>
        <end position="24"/>
    </location>
</feature>
<comment type="cofactor">
    <cofactor evidence="1">
        <name>Ca(2+)</name>
        <dbReference type="ChEBI" id="CHEBI:29108"/>
    </cofactor>
</comment>
<dbReference type="InterPro" id="IPR002401">
    <property type="entry name" value="Cyt_P450_E_grp-I"/>
</dbReference>
<evidence type="ECO:0000256" key="2">
    <source>
        <dbReference type="ARBA" id="ARBA00008779"/>
    </source>
</evidence>
<keyword evidence="6" id="KW-0106">Calcium</keyword>
<gene>
    <name evidence="11" type="primary">Arsb</name>
    <name evidence="11" type="ORF">AWC38_SpisGene12731</name>
</gene>
<dbReference type="InterPro" id="IPR000917">
    <property type="entry name" value="Sulfatase_N"/>
</dbReference>
<dbReference type="GO" id="GO:0008484">
    <property type="term" value="F:sulfuric ester hydrolase activity"/>
    <property type="evidence" value="ECO:0007669"/>
    <property type="project" value="InterPro"/>
</dbReference>
<dbReference type="InterPro" id="IPR001128">
    <property type="entry name" value="Cyt_P450"/>
</dbReference>
<evidence type="ECO:0000256" key="7">
    <source>
        <dbReference type="ARBA" id="ARBA00023180"/>
    </source>
</evidence>
<dbReference type="EMBL" id="LSMT01000230">
    <property type="protein sequence ID" value="PFX22738.1"/>
    <property type="molecule type" value="Genomic_DNA"/>
</dbReference>
<evidence type="ECO:0000256" key="4">
    <source>
        <dbReference type="ARBA" id="ARBA00022723"/>
    </source>
</evidence>
<keyword evidence="8" id="KW-0408">Iron</keyword>
<dbReference type="PANTHER" id="PTHR10342">
    <property type="entry name" value="ARYLSULFATASE"/>
    <property type="match status" value="1"/>
</dbReference>
<dbReference type="InterPro" id="IPR017972">
    <property type="entry name" value="Cyt_P450_CS"/>
</dbReference>
<feature type="chain" id="PRO_5013196926" evidence="9">
    <location>
        <begin position="25"/>
        <end position="1009"/>
    </location>
</feature>
<comment type="cofactor">
    <cofactor evidence="8">
        <name>heme</name>
        <dbReference type="ChEBI" id="CHEBI:30413"/>
    </cofactor>
</comment>
<keyword evidence="7" id="KW-0325">Glycoprotein</keyword>
<dbReference type="Pfam" id="PF00884">
    <property type="entry name" value="Sulfatase"/>
    <property type="match status" value="1"/>
</dbReference>
<dbReference type="Gene3D" id="3.30.1120.10">
    <property type="match status" value="1"/>
</dbReference>
<keyword evidence="4 8" id="KW-0479">Metal-binding</keyword>
<sequence>MGPRPLPLLCSLIAVVFLVNRAKGLAVPKASPLHILFVVVDDLGWSDVGFHGSKIETPNIDGLAAEGVELDNYYVLPVCTPTRSAFMTGRYPIHTGMQHFVLGPASPYGLPLNFTTLPQKMKDLGYATHMVGKWHLGYNKWAYTPTYRGFDSFYGYYNGAEDHYTHEIQNILDLRDDEEPVRDLNGTYATFAFTKRATEIIKSHNPSNPLFMYMAFQNCHGPVQAPKEYTDKYSFITDETRRTYAGMVSITDEAIGNITQTMKDAGLWENTLMVLTTDNGGIHSRGGYNYPLRGEKTTLWEGGVRGVSFVHGNMLGRKGVVSKELMHATDWYPTLVNLAGGNADQESTPLDGMDVWNTISRGDPSPRKEILLNIDPSPLDNGDPSISFYEGVALRSGHMKILMGVDNDTWYTPPELGGKSDRKHVISHKKDKVLDLLASTKENVGSRLKVVLYNVTADPTEHEDLSEKLPDVVKELQERVQYYIKGMVPAFNKLPDPRAFIKAELEVVYFSVLCYRWPRNYPPGPWGLPIFGNLPQLGSAPHITLTELSKVYGDAFSLKFGSRKAVVLNSEEVVREALLKNSRHCSNRPPLFAARNVRKTSISFGERCPAQVIRKRCALRAIHQVALDKEGYFNKIVQKVFLEFQESLAKKEVKTFQPSVELKLAVIKIMFHFTFGEDTGNNQYTNEMQKLVEESAEFTESSAACSLVDFLPWIKPFIRKQVAIVEHSIEGLMTFVDKAYTKTMRREKPETTDDNCIALSLAKLWEKAKSKYYEEIKMDLDLEEPTDLSNSSPRGNQSNNGKEEIVKMLAADIFGAGLETVSNTLCWAMAYIINNPQIQQSLHQELDNAVGRHRLPTIQDKGNMPLLQATVLEVLRIASVLPLALPHQTSTETTLGGYTIPKDTLVVINLWAVNHDPRVFKEPRVFNPYRFLNENGEVYDVKTKLQLPFSIGSRRCLGSSLAKAEMFLLLACLLQRFEFSRAKPGFVDLEGHFGLSLRPKDFSVCANPR</sequence>
<dbReference type="AlphaFoldDB" id="A0A2B4S2F4"/>
<comment type="caution">
    <text evidence="11">The sequence shown here is derived from an EMBL/GenBank/DDBJ whole genome shotgun (WGS) entry which is preliminary data.</text>
</comment>
<evidence type="ECO:0000256" key="8">
    <source>
        <dbReference type="PIRSR" id="PIRSR602401-1"/>
    </source>
</evidence>
<accession>A0A2B4S2F4</accession>
<keyword evidence="9" id="KW-0732">Signal</keyword>
<evidence type="ECO:0000256" key="6">
    <source>
        <dbReference type="ARBA" id="ARBA00022837"/>
    </source>
</evidence>
<evidence type="ECO:0000256" key="1">
    <source>
        <dbReference type="ARBA" id="ARBA00001913"/>
    </source>
</evidence>
<evidence type="ECO:0000313" key="12">
    <source>
        <dbReference type="Proteomes" id="UP000225706"/>
    </source>
</evidence>
<proteinExistence type="inferred from homology"/>
<dbReference type="PANTHER" id="PTHR10342:SF274">
    <property type="entry name" value="ARYLSULFATASE B"/>
    <property type="match status" value="1"/>
</dbReference>
<organism evidence="11 12">
    <name type="scientific">Stylophora pistillata</name>
    <name type="common">Smooth cauliflower coral</name>
    <dbReference type="NCBI Taxonomy" id="50429"/>
    <lineage>
        <taxon>Eukaryota</taxon>
        <taxon>Metazoa</taxon>
        <taxon>Cnidaria</taxon>
        <taxon>Anthozoa</taxon>
        <taxon>Hexacorallia</taxon>
        <taxon>Scleractinia</taxon>
        <taxon>Astrocoeniina</taxon>
        <taxon>Pocilloporidae</taxon>
        <taxon>Stylophora</taxon>
    </lineage>
</organism>
<evidence type="ECO:0000256" key="5">
    <source>
        <dbReference type="ARBA" id="ARBA00022801"/>
    </source>
</evidence>
<dbReference type="GO" id="GO:0020037">
    <property type="term" value="F:heme binding"/>
    <property type="evidence" value="ECO:0007669"/>
    <property type="project" value="InterPro"/>
</dbReference>
<comment type="similarity">
    <text evidence="3">Belongs to the cytochrome P450 family.</text>
</comment>
<dbReference type="InterPro" id="IPR036396">
    <property type="entry name" value="Cyt_P450_sf"/>
</dbReference>
<dbReference type="PROSITE" id="PS00149">
    <property type="entry name" value="SULFATASE_2"/>
    <property type="match status" value="1"/>
</dbReference>
<feature type="binding site" description="axial binding residue" evidence="8">
    <location>
        <position position="956"/>
    </location>
    <ligand>
        <name>heme</name>
        <dbReference type="ChEBI" id="CHEBI:30413"/>
    </ligand>
    <ligandPart>
        <name>Fe</name>
        <dbReference type="ChEBI" id="CHEBI:18248"/>
    </ligandPart>
</feature>
<reference evidence="12" key="1">
    <citation type="journal article" date="2017" name="bioRxiv">
        <title>Comparative analysis of the genomes of Stylophora pistillata and Acropora digitifera provides evidence for extensive differences between species of corals.</title>
        <authorList>
            <person name="Voolstra C.R."/>
            <person name="Li Y."/>
            <person name="Liew Y.J."/>
            <person name="Baumgarten S."/>
            <person name="Zoccola D."/>
            <person name="Flot J.-F."/>
            <person name="Tambutte S."/>
            <person name="Allemand D."/>
            <person name="Aranda M."/>
        </authorList>
    </citation>
    <scope>NUCLEOTIDE SEQUENCE [LARGE SCALE GENOMIC DNA]</scope>
</reference>
<dbReference type="GO" id="GO:0016705">
    <property type="term" value="F:oxidoreductase activity, acting on paired donors, with incorporation or reduction of molecular oxygen"/>
    <property type="evidence" value="ECO:0007669"/>
    <property type="project" value="InterPro"/>
</dbReference>
<dbReference type="SUPFAM" id="SSF48264">
    <property type="entry name" value="Cytochrome P450"/>
    <property type="match status" value="1"/>
</dbReference>
<evidence type="ECO:0000313" key="11">
    <source>
        <dbReference type="EMBL" id="PFX22738.1"/>
    </source>
</evidence>
<keyword evidence="5" id="KW-0378">Hydrolase</keyword>
<dbReference type="Proteomes" id="UP000225706">
    <property type="component" value="Unassembled WGS sequence"/>
</dbReference>
<dbReference type="GO" id="GO:0005506">
    <property type="term" value="F:iron ion binding"/>
    <property type="evidence" value="ECO:0007669"/>
    <property type="project" value="InterPro"/>
</dbReference>
<evidence type="ECO:0000256" key="9">
    <source>
        <dbReference type="SAM" id="SignalP"/>
    </source>
</evidence>